<dbReference type="InterPro" id="IPR003838">
    <property type="entry name" value="ABC3_permease_C"/>
</dbReference>
<dbReference type="GO" id="GO:0005886">
    <property type="term" value="C:plasma membrane"/>
    <property type="evidence" value="ECO:0007669"/>
    <property type="project" value="UniProtKB-SubCell"/>
</dbReference>
<evidence type="ECO:0000256" key="8">
    <source>
        <dbReference type="ARBA" id="ARBA00022989"/>
    </source>
</evidence>
<dbReference type="EMBL" id="CP118848">
    <property type="protein sequence ID" value="WHI60594.1"/>
    <property type="molecule type" value="Genomic_DNA"/>
</dbReference>
<accession>A0AAP1WMB9</accession>
<evidence type="ECO:0000256" key="1">
    <source>
        <dbReference type="ARBA" id="ARBA00004651"/>
    </source>
</evidence>
<evidence type="ECO:0000256" key="7">
    <source>
        <dbReference type="ARBA" id="ARBA00022692"/>
    </source>
</evidence>
<dbReference type="Proteomes" id="UP000770161">
    <property type="component" value="Unassembled WGS sequence"/>
</dbReference>
<proteinExistence type="inferred from homology"/>
<evidence type="ECO:0000256" key="11">
    <source>
        <dbReference type="SAM" id="Phobius"/>
    </source>
</evidence>
<reference evidence="15" key="2">
    <citation type="journal article" date="2023" name="Antibiotics">
        <title>Prevalence and Molecular Characterization of Methicillin-Resistant Staphylococci (MRS) and Mammaliicocci (MRM) in Dromedary Camels from Algeria: First Detection of SCCmec-mecC Hybrid in Methicillin-Resistant Mammaliicoccus lentus.</title>
        <authorList>
            <person name="Belhout C."/>
            <person name="Boyen F."/>
            <person name="Vereecke N."/>
            <person name="Theuns S."/>
            <person name="Taibi N."/>
            <person name="Stegger M."/>
            <person name="de la Fe-Rodriguez P.Y."/>
            <person name="Bouayad L."/>
            <person name="Elgroud R."/>
            <person name="Butaye P."/>
        </authorList>
    </citation>
    <scope>NUCLEOTIDE SEQUENCE</scope>
    <source>
        <strain evidence="15">7048</strain>
    </source>
</reference>
<gene>
    <name evidence="14" type="ORF">KQ656_05510</name>
    <name evidence="15" type="ORF">PYH69_02905</name>
</gene>
<dbReference type="RefSeq" id="WP_194201096.1">
    <property type="nucleotide sequence ID" value="NZ_CP118848.1"/>
</dbReference>
<reference evidence="14 16" key="1">
    <citation type="submission" date="2021-06" db="EMBL/GenBank/DDBJ databases">
        <title>Staphylococcus lentus K169 genome sequencing.</title>
        <authorList>
            <person name="Sundareshan S."/>
            <person name="Akhila D.S."/>
            <person name="Prachi D."/>
            <person name="Sivakumar R."/>
            <person name="Rajendhran J."/>
            <person name="Isloor S."/>
            <person name="Hegde N.R."/>
        </authorList>
    </citation>
    <scope>NUCLEOTIDE SEQUENCE [LARGE SCALE GENOMIC DNA]</scope>
    <source>
        <strain evidence="14 16">K169</strain>
    </source>
</reference>
<comment type="function">
    <text evidence="10">Part of the ABC transporter complex hrt involved in hemin import. Responsible for the translocation of the substrate across the membrane.</text>
</comment>
<dbReference type="InterPro" id="IPR025857">
    <property type="entry name" value="MacB_PCD"/>
</dbReference>
<dbReference type="AlphaFoldDB" id="A0AAP1WMB9"/>
<dbReference type="EMBL" id="JAHLZN010000006">
    <property type="protein sequence ID" value="MBU6113404.1"/>
    <property type="molecule type" value="Genomic_DNA"/>
</dbReference>
<evidence type="ECO:0000256" key="3">
    <source>
        <dbReference type="ARBA" id="ARBA00011131"/>
    </source>
</evidence>
<evidence type="ECO:0000256" key="6">
    <source>
        <dbReference type="ARBA" id="ARBA00022475"/>
    </source>
</evidence>
<evidence type="ECO:0000256" key="9">
    <source>
        <dbReference type="ARBA" id="ARBA00023136"/>
    </source>
</evidence>
<organism evidence="15 17">
    <name type="scientific">Mammaliicoccus lentus</name>
    <name type="common">Staphylococcus lentus</name>
    <dbReference type="NCBI Taxonomy" id="42858"/>
    <lineage>
        <taxon>Bacteria</taxon>
        <taxon>Bacillati</taxon>
        <taxon>Bacillota</taxon>
        <taxon>Bacilli</taxon>
        <taxon>Bacillales</taxon>
        <taxon>Staphylococcaceae</taxon>
        <taxon>Mammaliicoccus</taxon>
    </lineage>
</organism>
<keyword evidence="16" id="KW-1185">Reference proteome</keyword>
<feature type="domain" description="ABC3 transporter permease C-terminal" evidence="12">
    <location>
        <begin position="233"/>
        <end position="344"/>
    </location>
</feature>
<keyword evidence="9 11" id="KW-0472">Membrane</keyword>
<protein>
    <recommendedName>
        <fullName evidence="4">Putative hemin transport system permease protein HrtB</fullName>
    </recommendedName>
</protein>
<keyword evidence="5" id="KW-0813">Transport</keyword>
<dbReference type="Pfam" id="PF12704">
    <property type="entry name" value="MacB_PCD"/>
    <property type="match status" value="1"/>
</dbReference>
<evidence type="ECO:0000256" key="10">
    <source>
        <dbReference type="ARBA" id="ARBA00024973"/>
    </source>
</evidence>
<sequence length="349" mass="38679">MFLAWNEMRRNKLKFGLIIGVLIMISYLLFLLSGLANGLMNMNREGIDIWKANAIVLNKDANQTIAQSSIDTDKVDGKFENSEGLKQTAVITSNGEHKENATVFGIDSKGFLMPKLEKGKLFKKDNEVVADHTLKTKGFKIGDELTLSNSDEKLEIVGFSESAKFNASPVLFTNNDTIEKLNPMLKGDNINALVVKDKNWKDVKLNNDLEVNEIESFITKLPGYKEQNLTLSFMIVFLFAISAMVIGIFLYIITLQKKNLFGVLKAQGITNGFLARSVMSQTIIIALIGTIIGFGLTVLTGTFLPEIVPIKFDYLTMLLYAIVLIIVAILGSLFSVLSIRKVEPLKVIG</sequence>
<dbReference type="PANTHER" id="PTHR43738">
    <property type="entry name" value="ABC TRANSPORTER, MEMBRANE PROTEIN"/>
    <property type="match status" value="1"/>
</dbReference>
<evidence type="ECO:0000259" key="12">
    <source>
        <dbReference type="Pfam" id="PF02687"/>
    </source>
</evidence>
<feature type="transmembrane region" description="Helical" evidence="11">
    <location>
        <begin position="229"/>
        <end position="253"/>
    </location>
</feature>
<evidence type="ECO:0000256" key="2">
    <source>
        <dbReference type="ARBA" id="ARBA00008697"/>
    </source>
</evidence>
<evidence type="ECO:0000256" key="4">
    <source>
        <dbReference type="ARBA" id="ARBA00016962"/>
    </source>
</evidence>
<evidence type="ECO:0000256" key="5">
    <source>
        <dbReference type="ARBA" id="ARBA00022448"/>
    </source>
</evidence>
<comment type="similarity">
    <text evidence="2">Belongs to the ABC-4 integral membrane protein family. HrtB subfamily.</text>
</comment>
<evidence type="ECO:0000313" key="17">
    <source>
        <dbReference type="Proteomes" id="UP001223261"/>
    </source>
</evidence>
<keyword evidence="6" id="KW-1003">Cell membrane</keyword>
<dbReference type="PANTHER" id="PTHR43738:SF1">
    <property type="entry name" value="HEMIN TRANSPORT SYSTEM PERMEASE PROTEIN HRTB-RELATED"/>
    <property type="match status" value="1"/>
</dbReference>
<name>A0AAP1WMB9_MAMLE</name>
<feature type="transmembrane region" description="Helical" evidence="11">
    <location>
        <begin position="283"/>
        <end position="305"/>
    </location>
</feature>
<feature type="domain" description="MacB-like periplasmic core" evidence="13">
    <location>
        <begin position="16"/>
        <end position="176"/>
    </location>
</feature>
<keyword evidence="7 11" id="KW-0812">Transmembrane</keyword>
<comment type="subunit">
    <text evidence="3">The complex is composed of two ATP-binding proteins (HrtA), two transmembrane proteins (HrtB) and a solute-binding protein.</text>
</comment>
<comment type="subcellular location">
    <subcellularLocation>
        <location evidence="1">Cell membrane</location>
        <topology evidence="1">Multi-pass membrane protein</topology>
    </subcellularLocation>
</comment>
<keyword evidence="8 11" id="KW-1133">Transmembrane helix</keyword>
<evidence type="ECO:0000313" key="15">
    <source>
        <dbReference type="EMBL" id="WHI60594.1"/>
    </source>
</evidence>
<dbReference type="InterPro" id="IPR051125">
    <property type="entry name" value="ABC-4/HrtB_transporter"/>
</dbReference>
<dbReference type="Pfam" id="PF02687">
    <property type="entry name" value="FtsX"/>
    <property type="match status" value="1"/>
</dbReference>
<evidence type="ECO:0000313" key="16">
    <source>
        <dbReference type="Proteomes" id="UP000770161"/>
    </source>
</evidence>
<feature type="transmembrane region" description="Helical" evidence="11">
    <location>
        <begin position="317"/>
        <end position="339"/>
    </location>
</feature>
<dbReference type="Proteomes" id="UP001223261">
    <property type="component" value="Chromosome"/>
</dbReference>
<evidence type="ECO:0000313" key="14">
    <source>
        <dbReference type="EMBL" id="MBU6113404.1"/>
    </source>
</evidence>
<feature type="transmembrane region" description="Helical" evidence="11">
    <location>
        <begin position="15"/>
        <end position="36"/>
    </location>
</feature>
<evidence type="ECO:0000259" key="13">
    <source>
        <dbReference type="Pfam" id="PF12704"/>
    </source>
</evidence>